<reference evidence="2" key="1">
    <citation type="submission" date="2024-04" db="UniProtKB">
        <authorList>
            <consortium name="EnsemblMetazoa"/>
        </authorList>
    </citation>
    <scope>IDENTIFICATION</scope>
    <source>
        <strain evidence="2">EBRO</strain>
    </source>
</reference>
<protein>
    <submittedName>
        <fullName evidence="2">Uncharacterized protein</fullName>
    </submittedName>
</protein>
<evidence type="ECO:0000256" key="1">
    <source>
        <dbReference type="SAM" id="MobiDB-lite"/>
    </source>
</evidence>
<dbReference type="Proteomes" id="UP000075880">
    <property type="component" value="Unassembled WGS sequence"/>
</dbReference>
<sequence>MSNEQLNKGNNVATKSRIPIASEPSSPTRYQTISLKITPLLFDTQPSTSRIPSPSQVSPVSSAAVSVNYDVSQPTTPNCLPRSSKIPIFVSRSPVVPISVISSDLPTGSQHAKKRKPSFSTINIQSDGEEI</sequence>
<dbReference type="EnsemblMetazoa" id="ENSAATROPT010929">
    <property type="protein sequence ID" value="ENSAATROPP009864"/>
    <property type="gene ID" value="ENSAATROPG008896"/>
</dbReference>
<proteinExistence type="predicted"/>
<dbReference type="AlphaFoldDB" id="A0AAG5DG54"/>
<organism evidence="2 3">
    <name type="scientific">Anopheles atroparvus</name>
    <name type="common">European mosquito</name>
    <dbReference type="NCBI Taxonomy" id="41427"/>
    <lineage>
        <taxon>Eukaryota</taxon>
        <taxon>Metazoa</taxon>
        <taxon>Ecdysozoa</taxon>
        <taxon>Arthropoda</taxon>
        <taxon>Hexapoda</taxon>
        <taxon>Insecta</taxon>
        <taxon>Pterygota</taxon>
        <taxon>Neoptera</taxon>
        <taxon>Endopterygota</taxon>
        <taxon>Diptera</taxon>
        <taxon>Nematocera</taxon>
        <taxon>Culicoidea</taxon>
        <taxon>Culicidae</taxon>
        <taxon>Anophelinae</taxon>
        <taxon>Anopheles</taxon>
    </lineage>
</organism>
<evidence type="ECO:0000313" key="3">
    <source>
        <dbReference type="Proteomes" id="UP000075880"/>
    </source>
</evidence>
<keyword evidence="3" id="KW-1185">Reference proteome</keyword>
<feature type="region of interest" description="Disordered" evidence="1">
    <location>
        <begin position="102"/>
        <end position="131"/>
    </location>
</feature>
<feature type="region of interest" description="Disordered" evidence="1">
    <location>
        <begin position="1"/>
        <end position="29"/>
    </location>
</feature>
<accession>A0AAG5DG54</accession>
<feature type="compositionally biased region" description="Polar residues" evidence="1">
    <location>
        <begin position="118"/>
        <end position="131"/>
    </location>
</feature>
<evidence type="ECO:0000313" key="2">
    <source>
        <dbReference type="EnsemblMetazoa" id="ENSAATROPP009864"/>
    </source>
</evidence>
<feature type="compositionally biased region" description="Polar residues" evidence="1">
    <location>
        <begin position="1"/>
        <end position="14"/>
    </location>
</feature>
<name>A0AAG5DG54_ANOAO</name>